<evidence type="ECO:0000313" key="4">
    <source>
        <dbReference type="Proteomes" id="UP001324115"/>
    </source>
</evidence>
<dbReference type="EMBL" id="JAXUIC010000003">
    <property type="protein sequence ID" value="KAK4596869.1"/>
    <property type="molecule type" value="Genomic_DNA"/>
</dbReference>
<sequence>MEFERPISRKAEKANRKRKDGDKDFGEYLKKKLHYIEEAHDQEKEALRIKAEMVRVDEQRIGFEKEKVLVDEERISFEKERLQIQMFRENERIGIEKERLHIEMEKEDQKIMMMDKSGMTEIQRTFF</sequence>
<comment type="caution">
    <text evidence="3">The sequence shown here is derived from an EMBL/GenBank/DDBJ whole genome shotgun (WGS) entry which is preliminary data.</text>
</comment>
<dbReference type="Proteomes" id="UP001324115">
    <property type="component" value="Unassembled WGS sequence"/>
</dbReference>
<dbReference type="AlphaFoldDB" id="A0AAN7FT82"/>
<dbReference type="InterPro" id="IPR029466">
    <property type="entry name" value="NAM-associated_C"/>
</dbReference>
<accession>A0AAN7FT82</accession>
<organism evidence="3 4">
    <name type="scientific">Quercus rubra</name>
    <name type="common">Northern red oak</name>
    <name type="synonym">Quercus borealis</name>
    <dbReference type="NCBI Taxonomy" id="3512"/>
    <lineage>
        <taxon>Eukaryota</taxon>
        <taxon>Viridiplantae</taxon>
        <taxon>Streptophyta</taxon>
        <taxon>Embryophyta</taxon>
        <taxon>Tracheophyta</taxon>
        <taxon>Spermatophyta</taxon>
        <taxon>Magnoliopsida</taxon>
        <taxon>eudicotyledons</taxon>
        <taxon>Gunneridae</taxon>
        <taxon>Pentapetalae</taxon>
        <taxon>rosids</taxon>
        <taxon>fabids</taxon>
        <taxon>Fagales</taxon>
        <taxon>Fagaceae</taxon>
        <taxon>Quercus</taxon>
    </lineage>
</organism>
<name>A0AAN7FT82_QUERU</name>
<reference evidence="3 4" key="1">
    <citation type="journal article" date="2023" name="G3 (Bethesda)">
        <title>A haplotype-resolved chromosome-scale genome for Quercus rubra L. provides insights into the genetics of adaptive traits for red oak species.</title>
        <authorList>
            <person name="Kapoor B."/>
            <person name="Jenkins J."/>
            <person name="Schmutz J."/>
            <person name="Zhebentyayeva T."/>
            <person name="Kuelheim C."/>
            <person name="Coggeshall M."/>
            <person name="Heim C."/>
            <person name="Lasky J.R."/>
            <person name="Leites L."/>
            <person name="Islam-Faridi N."/>
            <person name="Romero-Severson J."/>
            <person name="DeLeo V.L."/>
            <person name="Lucas S.M."/>
            <person name="Lazic D."/>
            <person name="Gailing O."/>
            <person name="Carlson J."/>
            <person name="Staton M."/>
        </authorList>
    </citation>
    <scope>NUCLEOTIDE SEQUENCE [LARGE SCALE GENOMIC DNA]</scope>
    <source>
        <strain evidence="3">Pseudo-F2</strain>
    </source>
</reference>
<feature type="region of interest" description="Disordered" evidence="1">
    <location>
        <begin position="1"/>
        <end position="23"/>
    </location>
</feature>
<evidence type="ECO:0000313" key="3">
    <source>
        <dbReference type="EMBL" id="KAK4596869.1"/>
    </source>
</evidence>
<evidence type="ECO:0000256" key="1">
    <source>
        <dbReference type="SAM" id="MobiDB-lite"/>
    </source>
</evidence>
<evidence type="ECO:0000259" key="2">
    <source>
        <dbReference type="Pfam" id="PF14303"/>
    </source>
</evidence>
<keyword evidence="4" id="KW-1185">Reference proteome</keyword>
<proteinExistence type="predicted"/>
<gene>
    <name evidence="3" type="ORF">RGQ29_014769</name>
</gene>
<feature type="domain" description="No apical meristem-associated C-terminal" evidence="2">
    <location>
        <begin position="4"/>
        <end position="127"/>
    </location>
</feature>
<protein>
    <recommendedName>
        <fullName evidence="2">No apical meristem-associated C-terminal domain-containing protein</fullName>
    </recommendedName>
</protein>
<dbReference type="Pfam" id="PF14303">
    <property type="entry name" value="NAM-associated"/>
    <property type="match status" value="1"/>
</dbReference>